<dbReference type="Pfam" id="PF04107">
    <property type="entry name" value="GCS2"/>
    <property type="match status" value="1"/>
</dbReference>
<dbReference type="NCBIfam" id="TIGR02050">
    <property type="entry name" value="gshA_cyan_rel"/>
    <property type="match status" value="1"/>
</dbReference>
<dbReference type="InterPro" id="IPR050141">
    <property type="entry name" value="GCL_type2/YbdK_subfam"/>
</dbReference>
<keyword evidence="3 5" id="KW-0067">ATP-binding</keyword>
<keyword evidence="7" id="KW-1185">Reference proteome</keyword>
<keyword evidence="1 5" id="KW-0436">Ligase</keyword>
<evidence type="ECO:0000256" key="4">
    <source>
        <dbReference type="ARBA" id="ARBA00048819"/>
    </source>
</evidence>
<comment type="function">
    <text evidence="5">ATP-dependent carboxylate-amine ligase which exhibits weak glutamate--cysteine ligase activity.</text>
</comment>
<reference evidence="6" key="1">
    <citation type="submission" date="2020-08" db="EMBL/GenBank/DDBJ databases">
        <title>Sequencing the genomes of 1000 actinobacteria strains.</title>
        <authorList>
            <person name="Klenk H.-P."/>
        </authorList>
    </citation>
    <scope>NUCLEOTIDE SEQUENCE [LARGE SCALE GENOMIC DNA]</scope>
    <source>
        <strain evidence="6">DSM 27064</strain>
    </source>
</reference>
<dbReference type="PANTHER" id="PTHR36510">
    <property type="entry name" value="GLUTAMATE--CYSTEINE LIGASE 2-RELATED"/>
    <property type="match status" value="1"/>
</dbReference>
<comment type="caution">
    <text evidence="6">The sequence shown here is derived from an EMBL/GenBank/DDBJ whole genome shotgun (WGS) entry which is preliminary data.</text>
</comment>
<dbReference type="EC" id="6.3.2.2" evidence="5"/>
<dbReference type="SUPFAM" id="SSF55931">
    <property type="entry name" value="Glutamine synthetase/guanido kinase"/>
    <property type="match status" value="1"/>
</dbReference>
<comment type="similarity">
    <text evidence="5">Belongs to the glutamate--cysteine ligase type 2 family. YbdK subfamily.</text>
</comment>
<gene>
    <name evidence="6" type="ORF">F5897_000675</name>
</gene>
<accession>A0A840DMU6</accession>
<dbReference type="GO" id="GO:0004357">
    <property type="term" value="F:glutamate-cysteine ligase activity"/>
    <property type="evidence" value="ECO:0007669"/>
    <property type="project" value="UniProtKB-EC"/>
</dbReference>
<dbReference type="AlphaFoldDB" id="A0A840DMU6"/>
<dbReference type="PANTHER" id="PTHR36510:SF1">
    <property type="entry name" value="GLUTAMATE--CYSTEINE LIGASE 2-RELATED"/>
    <property type="match status" value="1"/>
</dbReference>
<proteinExistence type="inferred from homology"/>
<dbReference type="HAMAP" id="MF_01609">
    <property type="entry name" value="Glu_cys_ligase_2"/>
    <property type="match status" value="1"/>
</dbReference>
<dbReference type="GO" id="GO:0005524">
    <property type="term" value="F:ATP binding"/>
    <property type="evidence" value="ECO:0007669"/>
    <property type="project" value="UniProtKB-KW"/>
</dbReference>
<evidence type="ECO:0000313" key="7">
    <source>
        <dbReference type="Proteomes" id="UP000571183"/>
    </source>
</evidence>
<evidence type="ECO:0000313" key="6">
    <source>
        <dbReference type="EMBL" id="MBB4071378.1"/>
    </source>
</evidence>
<dbReference type="RefSeq" id="WP_183304466.1">
    <property type="nucleotide sequence ID" value="NZ_JACIFD010000005.1"/>
</dbReference>
<name>A0A840DMU6_9MICO</name>
<dbReference type="GO" id="GO:0042398">
    <property type="term" value="P:modified amino acid biosynthetic process"/>
    <property type="evidence" value="ECO:0007669"/>
    <property type="project" value="InterPro"/>
</dbReference>
<protein>
    <recommendedName>
        <fullName evidence="5">Putative glutamate--cysteine ligase 2</fullName>
        <ecNumber evidence="5">6.3.2.2</ecNumber>
    </recommendedName>
    <alternativeName>
        <fullName evidence="5">Gamma-glutamylcysteine synthetase 2</fullName>
        <shortName evidence="5">GCS 2</shortName>
        <shortName evidence="5">Gamma-GCS 2</shortName>
    </alternativeName>
</protein>
<dbReference type="InterPro" id="IPR014746">
    <property type="entry name" value="Gln_synth/guanido_kin_cat_dom"/>
</dbReference>
<keyword evidence="2 5" id="KW-0547">Nucleotide-binding</keyword>
<dbReference type="InterPro" id="IPR011793">
    <property type="entry name" value="YbdK"/>
</dbReference>
<dbReference type="EMBL" id="JACIFD010000005">
    <property type="protein sequence ID" value="MBB4071378.1"/>
    <property type="molecule type" value="Genomic_DNA"/>
</dbReference>
<dbReference type="Gene3D" id="3.30.590.20">
    <property type="match status" value="1"/>
</dbReference>
<organism evidence="6 7">
    <name type="scientific">Canibacter oris</name>
    <dbReference type="NCBI Taxonomy" id="1365628"/>
    <lineage>
        <taxon>Bacteria</taxon>
        <taxon>Bacillati</taxon>
        <taxon>Actinomycetota</taxon>
        <taxon>Actinomycetes</taxon>
        <taxon>Micrococcales</taxon>
        <taxon>Microbacteriaceae</taxon>
        <taxon>Canibacter</taxon>
    </lineage>
</organism>
<dbReference type="Proteomes" id="UP000571183">
    <property type="component" value="Unassembled WGS sequence"/>
</dbReference>
<evidence type="ECO:0000256" key="5">
    <source>
        <dbReference type="HAMAP-Rule" id="MF_01609"/>
    </source>
</evidence>
<comment type="catalytic activity">
    <reaction evidence="4 5">
        <text>L-cysteine + L-glutamate + ATP = gamma-L-glutamyl-L-cysteine + ADP + phosphate + H(+)</text>
        <dbReference type="Rhea" id="RHEA:13285"/>
        <dbReference type="ChEBI" id="CHEBI:15378"/>
        <dbReference type="ChEBI" id="CHEBI:29985"/>
        <dbReference type="ChEBI" id="CHEBI:30616"/>
        <dbReference type="ChEBI" id="CHEBI:35235"/>
        <dbReference type="ChEBI" id="CHEBI:43474"/>
        <dbReference type="ChEBI" id="CHEBI:58173"/>
        <dbReference type="ChEBI" id="CHEBI:456216"/>
        <dbReference type="EC" id="6.3.2.2"/>
    </reaction>
</comment>
<evidence type="ECO:0000256" key="3">
    <source>
        <dbReference type="ARBA" id="ARBA00022840"/>
    </source>
</evidence>
<dbReference type="InterPro" id="IPR006336">
    <property type="entry name" value="GCS2"/>
</dbReference>
<evidence type="ECO:0000256" key="1">
    <source>
        <dbReference type="ARBA" id="ARBA00022598"/>
    </source>
</evidence>
<sequence>MRLTFAKSPAATLGIEWELALTNKDTGELSNCAPEIIADLKKLSPRQLAARPTAELLQNTVELVSSPHQTVPAAIAEMQELAALLVQVADAHNVAPIGAGGHPFATWEQQLATDTARYREFMHNYGWWGRNMLIWGIHTHIGIADQNLAIPTLNKLLNYQPHLIALAASSPFWLSDDTSYASNRTMLFQQLPSAGLPPEIATWEDFEAAIADLQRYGIITEVNEARWDIRPAPQWGTLELRACDSVSDLETLGAISALSQCLTAEAASQKHTPPEQMPLPRIICAENKWRASRYGFAAEIITNSQGATAQLGAHLAATCERLLPFAADLGCTKELEYARSRALNGANSSTEQLACYNRQLQQGNDKHAALQEVVRFLQRDFRESVSRA</sequence>
<evidence type="ECO:0000256" key="2">
    <source>
        <dbReference type="ARBA" id="ARBA00022741"/>
    </source>
</evidence>